<dbReference type="InterPro" id="IPR005135">
    <property type="entry name" value="Endo/exonuclease/phosphatase"/>
</dbReference>
<dbReference type="PANTHER" id="PTHR14859">
    <property type="entry name" value="CALCOFLUOR WHITE HYPERSENSITIVE PROTEIN PRECURSOR"/>
    <property type="match status" value="1"/>
</dbReference>
<dbReference type="EMBL" id="JBAWKS010000002">
    <property type="protein sequence ID" value="MEI4551356.1"/>
    <property type="molecule type" value="Genomic_DNA"/>
</dbReference>
<protein>
    <submittedName>
        <fullName evidence="2">Endonuclease/exonuclease/phosphatase family protein</fullName>
    </submittedName>
</protein>
<proteinExistence type="predicted"/>
<feature type="domain" description="Endonuclease/exonuclease/phosphatase" evidence="1">
    <location>
        <begin position="42"/>
        <end position="391"/>
    </location>
</feature>
<reference evidence="2 3" key="1">
    <citation type="submission" date="2023-12" db="EMBL/GenBank/DDBJ databases">
        <title>Friends and Foes: Symbiotic and Algicidal bacterial influence on Karenia brevis blooms.</title>
        <authorList>
            <person name="Fei C."/>
            <person name="Mohamed A.R."/>
            <person name="Booker A."/>
            <person name="Arshad M."/>
            <person name="Klass S."/>
            <person name="Ahn S."/>
            <person name="Gilbert P.M."/>
            <person name="Heil C.A."/>
            <person name="Martinez J.M."/>
            <person name="Amin S.A."/>
        </authorList>
    </citation>
    <scope>NUCLEOTIDE SEQUENCE [LARGE SCALE GENOMIC DNA]</scope>
    <source>
        <strain evidence="2 3">CE15</strain>
    </source>
</reference>
<dbReference type="RefSeq" id="WP_336436346.1">
    <property type="nucleotide sequence ID" value="NZ_JBAWKS010000002.1"/>
</dbReference>
<organism evidence="2 3">
    <name type="scientific">Pseudoalteromonas spongiae</name>
    <dbReference type="NCBI Taxonomy" id="298657"/>
    <lineage>
        <taxon>Bacteria</taxon>
        <taxon>Pseudomonadati</taxon>
        <taxon>Pseudomonadota</taxon>
        <taxon>Gammaproteobacteria</taxon>
        <taxon>Alteromonadales</taxon>
        <taxon>Pseudoalteromonadaceae</taxon>
        <taxon>Pseudoalteromonas</taxon>
    </lineage>
</organism>
<dbReference type="Proteomes" id="UP001382455">
    <property type="component" value="Unassembled WGS sequence"/>
</dbReference>
<gene>
    <name evidence="2" type="ORF">WAE96_16900</name>
</gene>
<dbReference type="InterPro" id="IPR051916">
    <property type="entry name" value="GPI-anchor_lipid_remodeler"/>
</dbReference>
<dbReference type="SUPFAM" id="SSF56219">
    <property type="entry name" value="DNase I-like"/>
    <property type="match status" value="1"/>
</dbReference>
<dbReference type="InterPro" id="IPR036691">
    <property type="entry name" value="Endo/exonu/phosph_ase_sf"/>
</dbReference>
<keyword evidence="2" id="KW-0255">Endonuclease</keyword>
<keyword evidence="3" id="KW-1185">Reference proteome</keyword>
<dbReference type="Pfam" id="PF03372">
    <property type="entry name" value="Exo_endo_phos"/>
    <property type="match status" value="1"/>
</dbReference>
<name>A0ABU8EWJ6_9GAMM</name>
<evidence type="ECO:0000259" key="1">
    <source>
        <dbReference type="Pfam" id="PF03372"/>
    </source>
</evidence>
<sequence length="405" mass="44723">MNINLRAISYAAVLGMLLGCNTVPISQQDVKNTNENKVLRIATFNVSMEATNYQSSEQSATKSTLNAHALTQALASGDVQQINNIAEIIQRTRPDIILLNEFDYIAKREKGIDLFKTAYLEVSQNGLAPITYPYVYLAPVNTGVKTGLKGEAVKLTHFGFGRYAGQYGMVLLSKYPIVSEQVRTFQHFLWQDMPNNLMPVNPNGSQWYSSDERAIMRLSSKSHWDVPVNVCDNTIHVLASHPTPPVFDGEEDRNGKRNHDEIRFWRDYISPSSNHYIYDDSGRHGGVSPESFVILGDLNASAVDGDAHPNAINQLLSHPDVIHYGAPQSEGGLQNKPENTHAATHTAGWGMRADYVLPSANLKVLNSAVFWPAKGKQGAHLVANRSASSDHRLVWVDIALANACE</sequence>
<keyword evidence="2" id="KW-0540">Nuclease</keyword>
<accession>A0ABU8EWJ6</accession>
<evidence type="ECO:0000313" key="2">
    <source>
        <dbReference type="EMBL" id="MEI4551356.1"/>
    </source>
</evidence>
<dbReference type="Gene3D" id="3.60.10.10">
    <property type="entry name" value="Endonuclease/exonuclease/phosphatase"/>
    <property type="match status" value="1"/>
</dbReference>
<dbReference type="PANTHER" id="PTHR14859:SF15">
    <property type="entry name" value="ENDONUCLEASE_EXONUCLEASE_PHOSPHATASE DOMAIN-CONTAINING PROTEIN"/>
    <property type="match status" value="1"/>
</dbReference>
<evidence type="ECO:0000313" key="3">
    <source>
        <dbReference type="Proteomes" id="UP001382455"/>
    </source>
</evidence>
<dbReference type="GO" id="GO:0004519">
    <property type="term" value="F:endonuclease activity"/>
    <property type="evidence" value="ECO:0007669"/>
    <property type="project" value="UniProtKB-KW"/>
</dbReference>
<keyword evidence="2" id="KW-0378">Hydrolase</keyword>
<dbReference type="PROSITE" id="PS51257">
    <property type="entry name" value="PROKAR_LIPOPROTEIN"/>
    <property type="match status" value="1"/>
</dbReference>
<comment type="caution">
    <text evidence="2">The sequence shown here is derived from an EMBL/GenBank/DDBJ whole genome shotgun (WGS) entry which is preliminary data.</text>
</comment>